<evidence type="ECO:0000256" key="8">
    <source>
        <dbReference type="ARBA" id="ARBA00023242"/>
    </source>
</evidence>
<dbReference type="AlphaFoldDB" id="A0AAV1EJP8"/>
<accession>A0AAV1EJP8</accession>
<dbReference type="GO" id="GO:0000981">
    <property type="term" value="F:DNA-binding transcription factor activity, RNA polymerase II-specific"/>
    <property type="evidence" value="ECO:0007669"/>
    <property type="project" value="TreeGrafter"/>
</dbReference>
<evidence type="ECO:0000313" key="10">
    <source>
        <dbReference type="EMBL" id="CAJ1048948.1"/>
    </source>
</evidence>
<name>A0AAV1EJP8_XYRNO</name>
<evidence type="ECO:0000256" key="4">
    <source>
        <dbReference type="ARBA" id="ARBA00023015"/>
    </source>
</evidence>
<evidence type="ECO:0000313" key="11">
    <source>
        <dbReference type="Proteomes" id="UP001178508"/>
    </source>
</evidence>
<dbReference type="Pfam" id="PF00605">
    <property type="entry name" value="IRF"/>
    <property type="match status" value="1"/>
</dbReference>
<evidence type="ECO:0000256" key="6">
    <source>
        <dbReference type="ARBA" id="ARBA00023159"/>
    </source>
</evidence>
<keyword evidence="7" id="KW-0804">Transcription</keyword>
<evidence type="ECO:0000256" key="2">
    <source>
        <dbReference type="ARBA" id="ARBA00022499"/>
    </source>
</evidence>
<dbReference type="Proteomes" id="UP001178508">
    <property type="component" value="Chromosome 1"/>
</dbReference>
<dbReference type="PRINTS" id="PR00267">
    <property type="entry name" value="INTFRNREGFCT"/>
</dbReference>
<dbReference type="GO" id="GO:0000978">
    <property type="term" value="F:RNA polymerase II cis-regulatory region sequence-specific DNA binding"/>
    <property type="evidence" value="ECO:0007669"/>
    <property type="project" value="TreeGrafter"/>
</dbReference>
<dbReference type="InterPro" id="IPR036388">
    <property type="entry name" value="WH-like_DNA-bd_sf"/>
</dbReference>
<protein>
    <submittedName>
        <fullName evidence="10">Interferon regulatory factor 1a</fullName>
    </submittedName>
</protein>
<dbReference type="FunFam" id="1.10.10.10:FF:000065">
    <property type="entry name" value="Interferon regulatory factor"/>
    <property type="match status" value="1"/>
</dbReference>
<evidence type="ECO:0000256" key="1">
    <source>
        <dbReference type="ARBA" id="ARBA00004123"/>
    </source>
</evidence>
<dbReference type="PROSITE" id="PS51507">
    <property type="entry name" value="IRF_2"/>
    <property type="match status" value="1"/>
</dbReference>
<evidence type="ECO:0000256" key="5">
    <source>
        <dbReference type="ARBA" id="ARBA00023125"/>
    </source>
</evidence>
<keyword evidence="6" id="KW-0010">Activator</keyword>
<dbReference type="GO" id="GO:0005634">
    <property type="term" value="C:nucleus"/>
    <property type="evidence" value="ECO:0007669"/>
    <property type="project" value="UniProtKB-SubCell"/>
</dbReference>
<dbReference type="PANTHER" id="PTHR11949:SF50">
    <property type="entry name" value="INTERFERON REGULATORY FACTOR"/>
    <property type="match status" value="1"/>
</dbReference>
<evidence type="ECO:0000259" key="9">
    <source>
        <dbReference type="PROSITE" id="PS51507"/>
    </source>
</evidence>
<feature type="domain" description="IRF tryptophan pentad repeat" evidence="9">
    <location>
        <begin position="8"/>
        <end position="116"/>
    </location>
</feature>
<keyword evidence="2" id="KW-1017">Isopeptide bond</keyword>
<gene>
    <name evidence="10" type="ORF">XNOV1_A041501</name>
</gene>
<dbReference type="SUPFAM" id="SSF46785">
    <property type="entry name" value="Winged helix' DNA-binding domain"/>
    <property type="match status" value="1"/>
</dbReference>
<comment type="subcellular location">
    <subcellularLocation>
        <location evidence="1">Nucleus</location>
    </subcellularLocation>
</comment>
<dbReference type="PANTHER" id="PTHR11949">
    <property type="entry name" value="INTERFERON REGULATORY FACTOR"/>
    <property type="match status" value="1"/>
</dbReference>
<organism evidence="10 11">
    <name type="scientific">Xyrichtys novacula</name>
    <name type="common">Pearly razorfish</name>
    <name type="synonym">Hemipteronotus novacula</name>
    <dbReference type="NCBI Taxonomy" id="13765"/>
    <lineage>
        <taxon>Eukaryota</taxon>
        <taxon>Metazoa</taxon>
        <taxon>Chordata</taxon>
        <taxon>Craniata</taxon>
        <taxon>Vertebrata</taxon>
        <taxon>Euteleostomi</taxon>
        <taxon>Actinopterygii</taxon>
        <taxon>Neopterygii</taxon>
        <taxon>Teleostei</taxon>
        <taxon>Neoteleostei</taxon>
        <taxon>Acanthomorphata</taxon>
        <taxon>Eupercaria</taxon>
        <taxon>Labriformes</taxon>
        <taxon>Labridae</taxon>
        <taxon>Xyrichtys</taxon>
    </lineage>
</organism>
<dbReference type="GO" id="GO:0002376">
    <property type="term" value="P:immune system process"/>
    <property type="evidence" value="ECO:0007669"/>
    <property type="project" value="TreeGrafter"/>
</dbReference>
<dbReference type="EMBL" id="OY660864">
    <property type="protein sequence ID" value="CAJ1048948.1"/>
    <property type="molecule type" value="Genomic_DNA"/>
</dbReference>
<evidence type="ECO:0000256" key="3">
    <source>
        <dbReference type="ARBA" id="ARBA00022843"/>
    </source>
</evidence>
<dbReference type="CDD" id="cd00103">
    <property type="entry name" value="IRF"/>
    <property type="match status" value="1"/>
</dbReference>
<reference evidence="10" key="1">
    <citation type="submission" date="2023-08" db="EMBL/GenBank/DDBJ databases">
        <authorList>
            <person name="Alioto T."/>
            <person name="Alioto T."/>
            <person name="Gomez Garrido J."/>
        </authorList>
    </citation>
    <scope>NUCLEOTIDE SEQUENCE</scope>
</reference>
<dbReference type="InterPro" id="IPR036390">
    <property type="entry name" value="WH_DNA-bd_sf"/>
</dbReference>
<dbReference type="InterPro" id="IPR019817">
    <property type="entry name" value="Interferon_reg_fac_CS"/>
</dbReference>
<dbReference type="PROSITE" id="PS00601">
    <property type="entry name" value="IRF_1"/>
    <property type="match status" value="1"/>
</dbReference>
<keyword evidence="4" id="KW-0805">Transcription regulation</keyword>
<keyword evidence="3" id="KW-0832">Ubl conjugation</keyword>
<dbReference type="Gene3D" id="1.10.10.10">
    <property type="entry name" value="Winged helix-like DNA-binding domain superfamily/Winged helix DNA-binding domain"/>
    <property type="match status" value="1"/>
</dbReference>
<dbReference type="InterPro" id="IPR001346">
    <property type="entry name" value="Interferon_reg_fact_DNA-bd_dom"/>
</dbReference>
<sequence length="272" mass="31584">MQQQSRQRQRLRPWLEEQIQSGRYPGVCWLDQSAQIFQIPWKHAARHGWSIDRDATLFRSWAMHTGRYRPGKDKPDPKTWKANFRCALNSLPDICELQEHSRKRGSNAFRVYRMLPSTHTHRRRRGLPLFSRQPDRKACMGDDIHGTHTWQPITAKSVPETPQKVEPPAEDTFASTQTQGVWETKTEDQEQNEAVFKLMDHLSSADLWNQTGEQKGWRAHTLWDHWSAVFNPAVCRSAGCRRGGNRRRGSGQRLLLCQSISWAVVPLLSVLR</sequence>
<keyword evidence="8" id="KW-0539">Nucleus</keyword>
<dbReference type="SMART" id="SM00348">
    <property type="entry name" value="IRF"/>
    <property type="match status" value="1"/>
</dbReference>
<keyword evidence="11" id="KW-1185">Reference proteome</keyword>
<proteinExistence type="predicted"/>
<keyword evidence="5" id="KW-0238">DNA-binding</keyword>
<evidence type="ECO:0000256" key="7">
    <source>
        <dbReference type="ARBA" id="ARBA00023163"/>
    </source>
</evidence>